<name>A0ABQ7UVG9_SOLTU</name>
<sequence>MITQNLCRRTDIFCVLNLFSHCNDNKFPIRNSDLVPPGTDLVEHSHDIQPVDDPICRGCFNVLNEKYELDGVVAHLSDKECQSVSEKAKLLLLYLHFEMVSKADLWPEYFNTSEANAYDIELFFFPSEARHREIFDHLVEDMIGGVYDLRALMPYGELLVFTST</sequence>
<feature type="domain" description="AIPP2-like SPOC-like" evidence="6">
    <location>
        <begin position="57"/>
        <end position="164"/>
    </location>
</feature>
<dbReference type="InterPro" id="IPR049914">
    <property type="entry name" value="PHD1-3/5-6"/>
</dbReference>
<evidence type="ECO:0000256" key="3">
    <source>
        <dbReference type="ARBA" id="ARBA00022833"/>
    </source>
</evidence>
<evidence type="ECO:0000256" key="4">
    <source>
        <dbReference type="ARBA" id="ARBA00023015"/>
    </source>
</evidence>
<dbReference type="PANTHER" id="PTHR33304">
    <property type="match status" value="1"/>
</dbReference>
<protein>
    <recommendedName>
        <fullName evidence="6">AIPP2-like SPOC-like domain-containing protein</fullName>
    </recommendedName>
</protein>
<keyword evidence="5" id="KW-0804">Transcription</keyword>
<evidence type="ECO:0000256" key="5">
    <source>
        <dbReference type="ARBA" id="ARBA00023163"/>
    </source>
</evidence>
<dbReference type="Pfam" id="PF23121">
    <property type="entry name" value="SPOC_AIPP2"/>
    <property type="match status" value="1"/>
</dbReference>
<gene>
    <name evidence="7" type="ORF">KY290_026107</name>
</gene>
<keyword evidence="1" id="KW-0479">Metal-binding</keyword>
<reference evidence="7 8" key="1">
    <citation type="journal article" date="2021" name="bioRxiv">
        <title>Chromosome-scale and haplotype-resolved genome assembly of a tetraploid potato cultivar.</title>
        <authorList>
            <person name="Sun H."/>
            <person name="Jiao W.-B."/>
            <person name="Krause K."/>
            <person name="Campoy J.A."/>
            <person name="Goel M."/>
            <person name="Folz-Donahue K."/>
            <person name="Kukat C."/>
            <person name="Huettel B."/>
            <person name="Schneeberger K."/>
        </authorList>
    </citation>
    <scope>NUCLEOTIDE SEQUENCE [LARGE SCALE GENOMIC DNA]</scope>
    <source>
        <strain evidence="7">SolTubOtavaFocal</strain>
        <tissue evidence="7">Leaves</tissue>
    </source>
</reference>
<comment type="caution">
    <text evidence="7">The sequence shown here is derived from an EMBL/GenBank/DDBJ whole genome shotgun (WGS) entry which is preliminary data.</text>
</comment>
<evidence type="ECO:0000256" key="1">
    <source>
        <dbReference type="ARBA" id="ARBA00022723"/>
    </source>
</evidence>
<proteinExistence type="predicted"/>
<dbReference type="PANTHER" id="PTHR33304:SF60">
    <property type="entry name" value="DEHYDRATION-RESPONSIVE ELEMENT-BINDING PROTEIN 2B-LIKE ISOFORM X1"/>
    <property type="match status" value="1"/>
</dbReference>
<accession>A0ABQ7UVG9</accession>
<dbReference type="EMBL" id="JAIVGD010000018">
    <property type="protein sequence ID" value="KAH0755837.1"/>
    <property type="molecule type" value="Genomic_DNA"/>
</dbReference>
<evidence type="ECO:0000259" key="6">
    <source>
        <dbReference type="Pfam" id="PF23121"/>
    </source>
</evidence>
<evidence type="ECO:0000313" key="7">
    <source>
        <dbReference type="EMBL" id="KAH0755837.1"/>
    </source>
</evidence>
<dbReference type="Proteomes" id="UP000826656">
    <property type="component" value="Unassembled WGS sequence"/>
</dbReference>
<keyword evidence="3" id="KW-0862">Zinc</keyword>
<organism evidence="7 8">
    <name type="scientific">Solanum tuberosum</name>
    <name type="common">Potato</name>
    <dbReference type="NCBI Taxonomy" id="4113"/>
    <lineage>
        <taxon>Eukaryota</taxon>
        <taxon>Viridiplantae</taxon>
        <taxon>Streptophyta</taxon>
        <taxon>Embryophyta</taxon>
        <taxon>Tracheophyta</taxon>
        <taxon>Spermatophyta</taxon>
        <taxon>Magnoliopsida</taxon>
        <taxon>eudicotyledons</taxon>
        <taxon>Gunneridae</taxon>
        <taxon>Pentapetalae</taxon>
        <taxon>asterids</taxon>
        <taxon>lamiids</taxon>
        <taxon>Solanales</taxon>
        <taxon>Solanaceae</taxon>
        <taxon>Solanoideae</taxon>
        <taxon>Solaneae</taxon>
        <taxon>Solanum</taxon>
    </lineage>
</organism>
<keyword evidence="2" id="KW-0863">Zinc-finger</keyword>
<dbReference type="InterPro" id="IPR056280">
    <property type="entry name" value="AIPP2-like_SPOC"/>
</dbReference>
<keyword evidence="4" id="KW-0805">Transcription regulation</keyword>
<evidence type="ECO:0000256" key="2">
    <source>
        <dbReference type="ARBA" id="ARBA00022771"/>
    </source>
</evidence>
<evidence type="ECO:0000313" key="8">
    <source>
        <dbReference type="Proteomes" id="UP000826656"/>
    </source>
</evidence>
<keyword evidence="8" id="KW-1185">Reference proteome</keyword>